<feature type="domain" description="SsuA/THI5-like" evidence="13">
    <location>
        <begin position="54"/>
        <end position="263"/>
    </location>
</feature>
<evidence type="ECO:0000256" key="2">
    <source>
        <dbReference type="ARBA" id="ARBA00004948"/>
    </source>
</evidence>
<organism evidence="14 15">
    <name type="scientific">Georgenia muralis</name>
    <dbReference type="NCBI Taxonomy" id="154117"/>
    <lineage>
        <taxon>Bacteria</taxon>
        <taxon>Bacillati</taxon>
        <taxon>Actinomycetota</taxon>
        <taxon>Actinomycetes</taxon>
        <taxon>Micrococcales</taxon>
        <taxon>Bogoriellaceae</taxon>
        <taxon>Georgenia</taxon>
    </lineage>
</organism>
<keyword evidence="7" id="KW-0663">Pyridoxal phosphate</keyword>
<keyword evidence="6" id="KW-0479">Metal-binding</keyword>
<evidence type="ECO:0000256" key="11">
    <source>
        <dbReference type="ARBA" id="ARBA00048179"/>
    </source>
</evidence>
<keyword evidence="5" id="KW-0808">Transferase</keyword>
<comment type="similarity">
    <text evidence="3">Belongs to the NMT1/THI5 family.</text>
</comment>
<dbReference type="InterPro" id="IPR015168">
    <property type="entry name" value="SsuA/THI5"/>
</dbReference>
<comment type="pathway">
    <text evidence="2">Cofactor biosynthesis; thiamine diphosphate biosynthesis.</text>
</comment>
<evidence type="ECO:0000256" key="4">
    <source>
        <dbReference type="ARBA" id="ARBA00011738"/>
    </source>
</evidence>
<dbReference type="Proteomes" id="UP000280726">
    <property type="component" value="Unassembled WGS sequence"/>
</dbReference>
<evidence type="ECO:0000313" key="14">
    <source>
        <dbReference type="EMBL" id="RPF26967.1"/>
    </source>
</evidence>
<reference evidence="14 15" key="1">
    <citation type="submission" date="2018-11" db="EMBL/GenBank/DDBJ databases">
        <title>Sequencing the genomes of 1000 actinobacteria strains.</title>
        <authorList>
            <person name="Klenk H.-P."/>
        </authorList>
    </citation>
    <scope>NUCLEOTIDE SEQUENCE [LARGE SCALE GENOMIC DNA]</scope>
    <source>
        <strain evidence="14 15">DSM 14418</strain>
    </source>
</reference>
<dbReference type="GO" id="GO:0016740">
    <property type="term" value="F:transferase activity"/>
    <property type="evidence" value="ECO:0007669"/>
    <property type="project" value="UniProtKB-KW"/>
</dbReference>
<feature type="signal peptide" evidence="12">
    <location>
        <begin position="1"/>
        <end position="22"/>
    </location>
</feature>
<evidence type="ECO:0000256" key="9">
    <source>
        <dbReference type="ARBA" id="ARBA00023004"/>
    </source>
</evidence>
<keyword evidence="12" id="KW-0732">Signal</keyword>
<protein>
    <recommendedName>
        <fullName evidence="10">Thiamine pyrimidine synthase</fullName>
    </recommendedName>
</protein>
<evidence type="ECO:0000256" key="8">
    <source>
        <dbReference type="ARBA" id="ARBA00022977"/>
    </source>
</evidence>
<dbReference type="GO" id="GO:0046872">
    <property type="term" value="F:metal ion binding"/>
    <property type="evidence" value="ECO:0007669"/>
    <property type="project" value="UniProtKB-KW"/>
</dbReference>
<dbReference type="Gene3D" id="3.40.190.10">
    <property type="entry name" value="Periplasmic binding protein-like II"/>
    <property type="match status" value="2"/>
</dbReference>
<evidence type="ECO:0000256" key="6">
    <source>
        <dbReference type="ARBA" id="ARBA00022723"/>
    </source>
</evidence>
<evidence type="ECO:0000256" key="5">
    <source>
        <dbReference type="ARBA" id="ARBA00022679"/>
    </source>
</evidence>
<dbReference type="EMBL" id="RKRA01000001">
    <property type="protein sequence ID" value="RPF26967.1"/>
    <property type="molecule type" value="Genomic_DNA"/>
</dbReference>
<evidence type="ECO:0000256" key="1">
    <source>
        <dbReference type="ARBA" id="ARBA00003469"/>
    </source>
</evidence>
<dbReference type="RefSeq" id="WP_123916195.1">
    <property type="nucleotide sequence ID" value="NZ_RKRA01000001.1"/>
</dbReference>
<dbReference type="SUPFAM" id="SSF53850">
    <property type="entry name" value="Periplasmic binding protein-like II"/>
    <property type="match status" value="1"/>
</dbReference>
<dbReference type="InterPro" id="IPR027939">
    <property type="entry name" value="NMT1/THI5"/>
</dbReference>
<sequence length="349" mass="36882">MPRSARSLAGPAAILTSLALLAACSPGTAEPAEGEASGAPNLGDLTVQLSWVKNAEFAGEYFAIENGYFADAGFGEVTLTPGPAATETIVASGEALVGLSSPVAAAPVNIEQDAGLRIIGTTYQKNPFTILSLAENAIETPEDLVGKTIGVQTGGNDTLFAALLEVNGIDPADVDIVPVGYDPSELTNGNVDGFFAFLTNEAITVELAGFDTVNLPLADNGLPFMTESFIVTEDSIENEREALKAFLHAEILGWRDAIADPEESARLAVEEYGADLELEMDKEVRQAEEQVDLISTEETDANGLLTISDELVEANIETLAVAGFDITAEELFDLSLLEEVYDEHPELLE</sequence>
<evidence type="ECO:0000256" key="12">
    <source>
        <dbReference type="SAM" id="SignalP"/>
    </source>
</evidence>
<proteinExistence type="inferred from homology"/>
<feature type="chain" id="PRO_5039407575" description="Thiamine pyrimidine synthase" evidence="12">
    <location>
        <begin position="23"/>
        <end position="349"/>
    </location>
</feature>
<comment type="caution">
    <text evidence="14">The sequence shown here is derived from an EMBL/GenBank/DDBJ whole genome shotgun (WGS) entry which is preliminary data.</text>
</comment>
<evidence type="ECO:0000259" key="13">
    <source>
        <dbReference type="Pfam" id="PF09084"/>
    </source>
</evidence>
<keyword evidence="8" id="KW-0784">Thiamine biosynthesis</keyword>
<dbReference type="AlphaFoldDB" id="A0A3N4Z314"/>
<dbReference type="OrthoDB" id="174578at2"/>
<evidence type="ECO:0000256" key="10">
    <source>
        <dbReference type="ARBA" id="ARBA00033171"/>
    </source>
</evidence>
<dbReference type="PANTHER" id="PTHR31528">
    <property type="entry name" value="4-AMINO-5-HYDROXYMETHYL-2-METHYLPYRIMIDINE PHOSPHATE SYNTHASE THI11-RELATED"/>
    <property type="match status" value="1"/>
</dbReference>
<name>A0A3N4Z314_9MICO</name>
<evidence type="ECO:0000313" key="15">
    <source>
        <dbReference type="Proteomes" id="UP000280726"/>
    </source>
</evidence>
<accession>A0A3N4Z314</accession>
<dbReference type="Pfam" id="PF09084">
    <property type="entry name" value="NMT1"/>
    <property type="match status" value="1"/>
</dbReference>
<dbReference type="PROSITE" id="PS51257">
    <property type="entry name" value="PROKAR_LIPOPROTEIN"/>
    <property type="match status" value="1"/>
</dbReference>
<evidence type="ECO:0000256" key="7">
    <source>
        <dbReference type="ARBA" id="ARBA00022898"/>
    </source>
</evidence>
<keyword evidence="9" id="KW-0408">Iron</keyword>
<dbReference type="PANTHER" id="PTHR31528:SF1">
    <property type="entry name" value="4-AMINO-5-HYDROXYMETHYL-2-METHYLPYRIMIDINE PHOSPHATE SYNTHASE THI11-RELATED"/>
    <property type="match status" value="1"/>
</dbReference>
<dbReference type="GO" id="GO:0009228">
    <property type="term" value="P:thiamine biosynthetic process"/>
    <property type="evidence" value="ECO:0007669"/>
    <property type="project" value="UniProtKB-KW"/>
</dbReference>
<evidence type="ECO:0000256" key="3">
    <source>
        <dbReference type="ARBA" id="ARBA00009406"/>
    </source>
</evidence>
<comment type="subunit">
    <text evidence="4">Homodimer.</text>
</comment>
<comment type="catalytic activity">
    <reaction evidence="11">
        <text>N(6)-(pyridoxal phosphate)-L-lysyl-[4-amino-5-hydroxymethyl-2-methylpyrimidine phosphate synthase] + L-histidyl-[4-amino-5-hydroxymethyl-2-methylpyrimidine phosphate synthase] + 2 Fe(3+) + 4 H2O = L-lysyl-[4-amino-5-hydroxymethyl-2-methylpyrimidine phosphate synthase] + (2S)-2-amino-5-hydroxy-4-oxopentanoyl-[4-amino-5-hydroxymethyl-2-methylpyrimidine phosphate synthase] + 4-amino-2-methyl-5-(phosphooxymethyl)pyrimidine + 3-oxopropanoate + 2 Fe(2+) + 2 H(+)</text>
        <dbReference type="Rhea" id="RHEA:65756"/>
        <dbReference type="Rhea" id="RHEA-COMP:16892"/>
        <dbReference type="Rhea" id="RHEA-COMP:16893"/>
        <dbReference type="Rhea" id="RHEA-COMP:16894"/>
        <dbReference type="Rhea" id="RHEA-COMP:16895"/>
        <dbReference type="ChEBI" id="CHEBI:15377"/>
        <dbReference type="ChEBI" id="CHEBI:15378"/>
        <dbReference type="ChEBI" id="CHEBI:29033"/>
        <dbReference type="ChEBI" id="CHEBI:29034"/>
        <dbReference type="ChEBI" id="CHEBI:29969"/>
        <dbReference type="ChEBI" id="CHEBI:29979"/>
        <dbReference type="ChEBI" id="CHEBI:33190"/>
        <dbReference type="ChEBI" id="CHEBI:58354"/>
        <dbReference type="ChEBI" id="CHEBI:143915"/>
        <dbReference type="ChEBI" id="CHEBI:157692"/>
    </reaction>
    <physiologicalReaction direction="left-to-right" evidence="11">
        <dbReference type="Rhea" id="RHEA:65757"/>
    </physiologicalReaction>
</comment>
<comment type="function">
    <text evidence="1">Responsible for the formation of the pyrimidine heterocycle in the thiamine biosynthesis pathway. Catalyzes the formation of hydroxymethylpyrimidine phosphate (HMP-P) from histidine and pyridoxal phosphate (PLP). The protein uses PLP and the active site histidine to form HMP-P, generating an inactive enzyme. The enzyme can only undergo a single turnover, which suggests it is a suicide enzyme.</text>
</comment>
<keyword evidence="15" id="KW-1185">Reference proteome</keyword>
<gene>
    <name evidence="14" type="ORF">EDD32_1427</name>
</gene>